<keyword evidence="3" id="KW-0963">Cytoplasm</keyword>
<dbReference type="CDD" id="cd02440">
    <property type="entry name" value="AdoMet_MTases"/>
    <property type="match status" value="1"/>
</dbReference>
<evidence type="ECO:0000256" key="6">
    <source>
        <dbReference type="ARBA" id="ARBA00022679"/>
    </source>
</evidence>
<evidence type="ECO:0000256" key="9">
    <source>
        <dbReference type="ARBA" id="ARBA00022884"/>
    </source>
</evidence>
<name>V4HB37_9EURY</name>
<dbReference type="PANTHER" id="PTHR14911:SF21">
    <property type="entry name" value="N2-METHYLGUANOSINE TRNA METHYLTRANSFERASE"/>
    <property type="match status" value="1"/>
</dbReference>
<dbReference type="eggNOG" id="arCOG00047">
    <property type="taxonomic scope" value="Archaea"/>
</dbReference>
<evidence type="ECO:0000256" key="5">
    <source>
        <dbReference type="ARBA" id="ARBA00022603"/>
    </source>
</evidence>
<accession>V4HB37</accession>
<evidence type="ECO:0000256" key="14">
    <source>
        <dbReference type="ARBA" id="ARBA00082665"/>
    </source>
</evidence>
<dbReference type="Pfam" id="PF02926">
    <property type="entry name" value="THUMP"/>
    <property type="match status" value="1"/>
</dbReference>
<dbReference type="EC" id="2.1.1.213" evidence="13"/>
<dbReference type="AlphaFoldDB" id="V4HB37"/>
<dbReference type="SUPFAM" id="SSF143437">
    <property type="entry name" value="THUMP domain-like"/>
    <property type="match status" value="1"/>
</dbReference>
<gene>
    <name evidence="17" type="ORF">K933_11331</name>
</gene>
<evidence type="ECO:0000256" key="3">
    <source>
        <dbReference type="ARBA" id="ARBA00022490"/>
    </source>
</evidence>
<dbReference type="PATRIC" id="fig|1324957.4.peg.2302"/>
<comment type="subcellular location">
    <subcellularLocation>
        <location evidence="1">Cytoplasm</location>
    </subcellularLocation>
</comment>
<evidence type="ECO:0000256" key="15">
    <source>
        <dbReference type="PROSITE-ProRule" id="PRU00529"/>
    </source>
</evidence>
<evidence type="ECO:0000256" key="8">
    <source>
        <dbReference type="ARBA" id="ARBA00022694"/>
    </source>
</evidence>
<keyword evidence="6" id="KW-0808">Transferase</keyword>
<comment type="catalytic activity">
    <reaction evidence="10">
        <text>guanosine(10) in tRNA + 2 S-adenosyl-L-methionine = N(2)-dimethylguanosine(10) in tRNA + 2 S-adenosyl-L-homocysteine + 2 H(+)</text>
        <dbReference type="Rhea" id="RHEA:43124"/>
        <dbReference type="Rhea" id="RHEA-COMP:10355"/>
        <dbReference type="Rhea" id="RHEA-COMP:10358"/>
        <dbReference type="ChEBI" id="CHEBI:15378"/>
        <dbReference type="ChEBI" id="CHEBI:57856"/>
        <dbReference type="ChEBI" id="CHEBI:59789"/>
        <dbReference type="ChEBI" id="CHEBI:74269"/>
        <dbReference type="ChEBI" id="CHEBI:74513"/>
        <dbReference type="EC" id="2.1.1.213"/>
    </reaction>
</comment>
<keyword evidence="5 17" id="KW-0489">Methyltransferase</keyword>
<evidence type="ECO:0000313" key="18">
    <source>
        <dbReference type="Proteomes" id="UP000017840"/>
    </source>
</evidence>
<dbReference type="Proteomes" id="UP000017840">
    <property type="component" value="Unassembled WGS sequence"/>
</dbReference>
<dbReference type="CDD" id="cd11715">
    <property type="entry name" value="THUMP_AdoMetMT"/>
    <property type="match status" value="1"/>
</dbReference>
<dbReference type="GO" id="GO:0005737">
    <property type="term" value="C:cytoplasm"/>
    <property type="evidence" value="ECO:0007669"/>
    <property type="project" value="UniProtKB-SubCell"/>
</dbReference>
<dbReference type="GO" id="GO:0160101">
    <property type="term" value="F:tRNA (guanine(10)-N2)-dimethyltransferase activity"/>
    <property type="evidence" value="ECO:0007669"/>
    <property type="project" value="UniProtKB-EC"/>
</dbReference>
<keyword evidence="8" id="KW-0819">tRNA processing</keyword>
<keyword evidence="4" id="KW-0820">tRNA-binding</keyword>
<dbReference type="RefSeq" id="WP_023394846.1">
    <property type="nucleotide sequence ID" value="NZ_ASGZ01000037.1"/>
</dbReference>
<evidence type="ECO:0000313" key="17">
    <source>
        <dbReference type="EMBL" id="ESP87905.1"/>
    </source>
</evidence>
<dbReference type="FunFam" id="3.40.50.150:FF:000251">
    <property type="entry name" value="Putative RNA methylase"/>
    <property type="match status" value="1"/>
</dbReference>
<protein>
    <recommendedName>
        <fullName evidence="13">tRNA (guanine(10)-N(2))-dimethyltransferase</fullName>
        <ecNumber evidence="13">2.1.1.213</ecNumber>
    </recommendedName>
    <alternativeName>
        <fullName evidence="14">tRNA:G10 dimethyltransferase</fullName>
    </alternativeName>
</protein>
<dbReference type="GO" id="GO:0000049">
    <property type="term" value="F:tRNA binding"/>
    <property type="evidence" value="ECO:0007669"/>
    <property type="project" value="UniProtKB-KW"/>
</dbReference>
<evidence type="ECO:0000256" key="10">
    <source>
        <dbReference type="ARBA" id="ARBA00051883"/>
    </source>
</evidence>
<evidence type="ECO:0000256" key="1">
    <source>
        <dbReference type="ARBA" id="ARBA00004496"/>
    </source>
</evidence>
<keyword evidence="18" id="KW-1185">Reference proteome</keyword>
<reference evidence="17 18" key="1">
    <citation type="journal article" date="2013" name="Genome Announc.">
        <title>Draft Genome Sequence of 'Candidatus Halobonum tyrrellensis' Strain G22, Isolated from the Hypersaline Waters of Lake Tyrrell, Australia.</title>
        <authorList>
            <person name="Ugalde J.A."/>
            <person name="Narasingarao P."/>
            <person name="Kuo S."/>
            <person name="Podell S."/>
            <person name="Allen E.E."/>
        </authorList>
    </citation>
    <scope>NUCLEOTIDE SEQUENCE [LARGE SCALE GENOMIC DNA]</scope>
    <source>
        <strain evidence="17 18">G22</strain>
    </source>
</reference>
<dbReference type="PANTHER" id="PTHR14911">
    <property type="entry name" value="THUMP DOMAIN-CONTAINING"/>
    <property type="match status" value="1"/>
</dbReference>
<comment type="similarity">
    <text evidence="12">Belongs to the methyltransferase superfamily. Trm-G10 family.</text>
</comment>
<organism evidence="17 18">
    <name type="scientific">Candidatus Halobonum tyrrellensis G22</name>
    <dbReference type="NCBI Taxonomy" id="1324957"/>
    <lineage>
        <taxon>Archaea</taxon>
        <taxon>Methanobacteriati</taxon>
        <taxon>Methanobacteriota</taxon>
        <taxon>Stenosarchaea group</taxon>
        <taxon>Halobacteria</taxon>
        <taxon>Halobacteriales</taxon>
        <taxon>Haloferacaceae</taxon>
        <taxon>Candidatus Halobonum</taxon>
    </lineage>
</organism>
<evidence type="ECO:0000256" key="13">
    <source>
        <dbReference type="ARBA" id="ARBA00066936"/>
    </source>
</evidence>
<keyword evidence="7" id="KW-0949">S-adenosyl-L-methionine</keyword>
<evidence type="ECO:0000256" key="2">
    <source>
        <dbReference type="ARBA" id="ARBA00011245"/>
    </source>
</evidence>
<dbReference type="InterPro" id="IPR053943">
    <property type="entry name" value="RlmKL-like_Mtase_CS"/>
</dbReference>
<comment type="function">
    <text evidence="11">Catalyzes the adenosylmethionine-dependent methylation of the exocyclic amino group (N(2)) of guanosine at position 10 of various tRNAs. Acts via a two-step process that leads to the formation of either N(2)-monomethyl (m(2)G) or N(2)-dimethylguanosine (m(2)(2)G).</text>
</comment>
<dbReference type="Gene3D" id="3.30.2130.30">
    <property type="match status" value="1"/>
</dbReference>
<evidence type="ECO:0000256" key="7">
    <source>
        <dbReference type="ARBA" id="ARBA00022691"/>
    </source>
</evidence>
<evidence type="ECO:0000256" key="12">
    <source>
        <dbReference type="ARBA" id="ARBA00061338"/>
    </source>
</evidence>
<keyword evidence="9 15" id="KW-0694">RNA-binding</keyword>
<dbReference type="InterPro" id="IPR004114">
    <property type="entry name" value="THUMP_dom"/>
</dbReference>
<proteinExistence type="inferred from homology"/>
<dbReference type="Pfam" id="PF01170">
    <property type="entry name" value="UPF0020"/>
    <property type="match status" value="1"/>
</dbReference>
<dbReference type="OrthoDB" id="7080at2157"/>
<dbReference type="InterPro" id="IPR000241">
    <property type="entry name" value="RlmKL-like_Mtase"/>
</dbReference>
<evidence type="ECO:0000259" key="16">
    <source>
        <dbReference type="PROSITE" id="PS51165"/>
    </source>
</evidence>
<dbReference type="PROSITE" id="PS51165">
    <property type="entry name" value="THUMP"/>
    <property type="match status" value="1"/>
</dbReference>
<dbReference type="EMBL" id="ASGZ01000037">
    <property type="protein sequence ID" value="ESP87905.1"/>
    <property type="molecule type" value="Genomic_DNA"/>
</dbReference>
<dbReference type="InterPro" id="IPR029063">
    <property type="entry name" value="SAM-dependent_MTases_sf"/>
</dbReference>
<comment type="caution">
    <text evidence="17">The sequence shown here is derived from an EMBL/GenBank/DDBJ whole genome shotgun (WGS) entry which is preliminary data.</text>
</comment>
<dbReference type="PROSITE" id="PS01261">
    <property type="entry name" value="UPF0020"/>
    <property type="match status" value="1"/>
</dbReference>
<dbReference type="STRING" id="1324957.K933_11331"/>
<evidence type="ECO:0000256" key="4">
    <source>
        <dbReference type="ARBA" id="ARBA00022555"/>
    </source>
</evidence>
<sequence length="355" mass="37710">MPGGDSPSDVYGLELAGEEDAFAAREAATAAGGVRVVATGLALADGVDRTAARRLAYTRSVLDLLGRTDADPRSARAVVAASDLRGVRPASGSVAVRARVVRDSAPVSTAETERRCGAALVDRGFSVDLDDPEHVLRVLFADDTCLVGWVAAESVRDFGTRKPTDRPFFQPGSMDPMDARAYANLAGAGAGRRLLDPMCGTGGTLIEAGLAGSDVVGVDAQAKMVRGSRENLGRYVPDADRAVLRGDATALPLRDDSVDGVVFDAPYGRQSKIARHDLSDLVAGALSEAARVAPRGVLVADRSWRDAAVSAGWRVTDAFERRVHRSLVRHVHVLERVRDRSEPGRRPTQPLSNRR</sequence>
<dbReference type="SUPFAM" id="SSF53335">
    <property type="entry name" value="S-adenosyl-L-methionine-dependent methyltransferases"/>
    <property type="match status" value="1"/>
</dbReference>
<dbReference type="GO" id="GO:0030488">
    <property type="term" value="P:tRNA methylation"/>
    <property type="evidence" value="ECO:0007669"/>
    <property type="project" value="TreeGrafter"/>
</dbReference>
<dbReference type="Gene3D" id="3.40.50.150">
    <property type="entry name" value="Vaccinia Virus protein VP39"/>
    <property type="match status" value="1"/>
</dbReference>
<feature type="domain" description="THUMP" evidence="16">
    <location>
        <begin position="45"/>
        <end position="151"/>
    </location>
</feature>
<evidence type="ECO:0000256" key="11">
    <source>
        <dbReference type="ARBA" id="ARBA00054380"/>
    </source>
</evidence>
<comment type="subunit">
    <text evidence="2">Monomer.</text>
</comment>